<dbReference type="Gene3D" id="3.90.550.10">
    <property type="entry name" value="Spore Coat Polysaccharide Biosynthesis Protein SpsA, Chain A"/>
    <property type="match status" value="2"/>
</dbReference>
<reference evidence="2" key="1">
    <citation type="submission" date="2023-02" db="EMBL/GenBank/DDBJ databases">
        <title>Gut commensal Christensenella minuta modulates host metabolism via a new class of secondary bile acids.</title>
        <authorList>
            <person name="Liu C."/>
        </authorList>
    </citation>
    <scope>NUCLEOTIDE SEQUENCE</scope>
    <source>
        <strain evidence="2">CA70</strain>
    </source>
</reference>
<evidence type="ECO:0000259" key="1">
    <source>
        <dbReference type="Pfam" id="PF00535"/>
    </source>
</evidence>
<dbReference type="AlphaFoldDB" id="A0AAU8A7T5"/>
<dbReference type="SUPFAM" id="SSF53448">
    <property type="entry name" value="Nucleotide-diphospho-sugar transferases"/>
    <property type="match status" value="2"/>
</dbReference>
<evidence type="ECO:0000313" key="2">
    <source>
        <dbReference type="EMBL" id="XCC62215.1"/>
    </source>
</evidence>
<gene>
    <name evidence="2" type="ORF">PUP29_11875</name>
</gene>
<proteinExistence type="predicted"/>
<dbReference type="GO" id="GO:0016757">
    <property type="term" value="F:glycosyltransferase activity"/>
    <property type="evidence" value="ECO:0007669"/>
    <property type="project" value="UniProtKB-KW"/>
</dbReference>
<accession>A0AAU8A7T5</accession>
<dbReference type="Pfam" id="PF00535">
    <property type="entry name" value="Glycos_transf_2"/>
    <property type="match status" value="2"/>
</dbReference>
<dbReference type="InterPro" id="IPR029044">
    <property type="entry name" value="Nucleotide-diphossugar_trans"/>
</dbReference>
<protein>
    <submittedName>
        <fullName evidence="2">Glycosyltransferase family 2 protein</fullName>
    </submittedName>
</protein>
<name>A0AAU8A7T5_9FIRM</name>
<dbReference type="PANTHER" id="PTHR43179">
    <property type="entry name" value="RHAMNOSYLTRANSFERASE WBBL"/>
    <property type="match status" value="1"/>
</dbReference>
<sequence>MSKLSNLRSVTKRLKNQKWKRAFAIIRDYGFAHFLYKVREKMIYGDSAASQNRDIIINESFLKDPQHPKGFHAESRVTFMTRPRFQNFWRIDILTHDPSGKGKLTLTVSSADGTVLLKTAADQVAHNDFTSFYFLPVIDVLQVPCYFTFASDTPGCGVLVNRRKTRPGFEVEGGGCVACKIYMNHDATYLHWIKNNDPSAEELAQQRTHSFPYMPKISILVPLYNTPEKFLRQMLDSVVQQTYANWELCLADGSTATEQLGAIVSSYNDPRIIYQRLPENKGISGNSNEAIKMATGEYIALLDHDDTLMPQALYSNVAMLNQDRDYEFIYSDEDKITENGEQRFAPFFKPDFSPDMLNAFNYITHFVVIRKALLDTVGYFRAEFNGAQDYDLFLRLTEKAKKIGHIPDILYHWRVSSESTALDSGAKSYTVEAGRRALEASFLRKGITNAHVANNKLDNYYITSYDIPQPHPLISIIIPNKDEKKTLKRCIDSILSQSTYDNFEILIVENNSTGSEIFSYYERLKRDPRIRILEWQHPFNYSSLNNFAAEQAKGELLLFLNNDMSVISPDWLEQMAMHAMRPEIGEVGAKLYYPNDLIQHGGIVLKIGPVAGHSHKHLSRYDVGSFARMILPHNVSGVTAACAMMRAEVFREVGGFDEQFVVAFNDVDLSLKIRDKGYRILWTPFAELYHYESLTRGYEDTPEKCKRFEGEQKKWLAKWDKKYPYDPYYNPNLTDRAEDYSVNPAKRKYPIF</sequence>
<organism evidence="2">
    <name type="scientific">Christensenella massiliensis</name>
    <dbReference type="NCBI Taxonomy" id="1805714"/>
    <lineage>
        <taxon>Bacteria</taxon>
        <taxon>Bacillati</taxon>
        <taxon>Bacillota</taxon>
        <taxon>Clostridia</taxon>
        <taxon>Christensenellales</taxon>
        <taxon>Christensenellaceae</taxon>
        <taxon>Christensenella</taxon>
    </lineage>
</organism>
<feature type="domain" description="Glycosyltransferase 2-like" evidence="1">
    <location>
        <begin position="475"/>
        <end position="653"/>
    </location>
</feature>
<dbReference type="CDD" id="cd04186">
    <property type="entry name" value="GT_2_like_c"/>
    <property type="match status" value="1"/>
</dbReference>
<dbReference type="CDD" id="cd04184">
    <property type="entry name" value="GT2_RfbC_Mx_like"/>
    <property type="match status" value="1"/>
</dbReference>
<dbReference type="EMBL" id="CP117826">
    <property type="protein sequence ID" value="XCC62215.1"/>
    <property type="molecule type" value="Genomic_DNA"/>
</dbReference>
<dbReference type="RefSeq" id="WP_079545525.1">
    <property type="nucleotide sequence ID" value="NZ_CP117826.1"/>
</dbReference>
<dbReference type="InterPro" id="IPR001173">
    <property type="entry name" value="Glyco_trans_2-like"/>
</dbReference>
<feature type="domain" description="Glycosyltransferase 2-like" evidence="1">
    <location>
        <begin position="218"/>
        <end position="377"/>
    </location>
</feature>
<dbReference type="PANTHER" id="PTHR43179:SF7">
    <property type="entry name" value="RHAMNOSYLTRANSFERASE WBBL"/>
    <property type="match status" value="1"/>
</dbReference>